<evidence type="ECO:0000313" key="2">
    <source>
        <dbReference type="EMBL" id="WTY35157.1"/>
    </source>
</evidence>
<protein>
    <submittedName>
        <fullName evidence="2">Dabb family protein</fullName>
    </submittedName>
</protein>
<dbReference type="Proteomes" id="UP001621418">
    <property type="component" value="Chromosome"/>
</dbReference>
<evidence type="ECO:0000313" key="3">
    <source>
        <dbReference type="Proteomes" id="UP001621418"/>
    </source>
</evidence>
<evidence type="ECO:0000259" key="1">
    <source>
        <dbReference type="PROSITE" id="PS51502"/>
    </source>
</evidence>
<dbReference type="SMART" id="SM00886">
    <property type="entry name" value="Dabb"/>
    <property type="match status" value="1"/>
</dbReference>
<dbReference type="SUPFAM" id="SSF54909">
    <property type="entry name" value="Dimeric alpha+beta barrel"/>
    <property type="match status" value="1"/>
</dbReference>
<dbReference type="InterPro" id="IPR013097">
    <property type="entry name" value="Dabb"/>
</dbReference>
<accession>A0ABZ1N587</accession>
<reference evidence="2 3" key="1">
    <citation type="submission" date="2022-10" db="EMBL/GenBank/DDBJ databases">
        <title>The complete genomes of actinobacterial strains from the NBC collection.</title>
        <authorList>
            <person name="Joergensen T.S."/>
            <person name="Alvarez Arevalo M."/>
            <person name="Sterndorff E.B."/>
            <person name="Faurdal D."/>
            <person name="Vuksanovic O."/>
            <person name="Mourched A.-S."/>
            <person name="Charusanti P."/>
            <person name="Shaw S."/>
            <person name="Blin K."/>
            <person name="Weber T."/>
        </authorList>
    </citation>
    <scope>NUCLEOTIDE SEQUENCE [LARGE SCALE GENOMIC DNA]</scope>
    <source>
        <strain evidence="2 3">NBC_01413</strain>
    </source>
</reference>
<dbReference type="Pfam" id="PF07876">
    <property type="entry name" value="Dabb"/>
    <property type="match status" value="1"/>
</dbReference>
<proteinExistence type="predicted"/>
<dbReference type="EMBL" id="CP109527">
    <property type="protein sequence ID" value="WTY35157.1"/>
    <property type="molecule type" value="Genomic_DNA"/>
</dbReference>
<dbReference type="PANTHER" id="PTHR37832">
    <property type="entry name" value="BLL2683 PROTEIN"/>
    <property type="match status" value="1"/>
</dbReference>
<gene>
    <name evidence="2" type="ORF">OG308_28235</name>
</gene>
<organism evidence="2 3">
    <name type="scientific">Nocardia salmonicida</name>
    <dbReference type="NCBI Taxonomy" id="53431"/>
    <lineage>
        <taxon>Bacteria</taxon>
        <taxon>Bacillati</taxon>
        <taxon>Actinomycetota</taxon>
        <taxon>Actinomycetes</taxon>
        <taxon>Mycobacteriales</taxon>
        <taxon>Nocardiaceae</taxon>
        <taxon>Nocardia</taxon>
    </lineage>
</organism>
<dbReference type="RefSeq" id="WP_056811042.1">
    <property type="nucleotide sequence ID" value="NZ_CP108020.1"/>
</dbReference>
<name>A0ABZ1N587_9NOCA</name>
<dbReference type="PROSITE" id="PS51502">
    <property type="entry name" value="S_R_A_B_BARREL"/>
    <property type="match status" value="1"/>
</dbReference>
<dbReference type="InterPro" id="IPR011008">
    <property type="entry name" value="Dimeric_a/b-barrel"/>
</dbReference>
<dbReference type="PANTHER" id="PTHR37832:SF1">
    <property type="entry name" value="STRESS-RESPONSE A_B BARREL DOMAIN-CONTAINING PROTEIN"/>
    <property type="match status" value="1"/>
</dbReference>
<feature type="domain" description="Stress-response A/B barrel" evidence="1">
    <location>
        <begin position="8"/>
        <end position="97"/>
    </location>
</feature>
<keyword evidence="3" id="KW-1185">Reference proteome</keyword>
<sequence>MATSDQVLTHIVLMKFQHRADAHQASALLSALDGTVPHIRSLTVVLDELDTPVSYDLCLTTTHTSEAELAAYQQHPAHREVARWLVPRLAGRAVVDYRR</sequence>
<dbReference type="Gene3D" id="3.30.70.100">
    <property type="match status" value="1"/>
</dbReference>